<organism evidence="1">
    <name type="scientific">Siphoviridae sp. ctGpg14</name>
    <dbReference type="NCBI Taxonomy" id="2827824"/>
    <lineage>
        <taxon>Viruses</taxon>
        <taxon>Duplodnaviria</taxon>
        <taxon>Heunggongvirae</taxon>
        <taxon>Uroviricota</taxon>
        <taxon>Caudoviricetes</taxon>
    </lineage>
</organism>
<reference evidence="1" key="1">
    <citation type="journal article" date="2021" name="Proc. Natl. Acad. Sci. U.S.A.">
        <title>A Catalog of Tens of Thousands of Viruses from Human Metagenomes Reveals Hidden Associations with Chronic Diseases.</title>
        <authorList>
            <person name="Tisza M.J."/>
            <person name="Buck C.B."/>
        </authorList>
    </citation>
    <scope>NUCLEOTIDE SEQUENCE</scope>
    <source>
        <strain evidence="1">CtGpg14</strain>
    </source>
</reference>
<sequence length="74" mass="8079">MYNHYKVIAPAGVIVRKAPVDDTTSEDVLPEGTQFKGRETADGKFIELLQGGFVANSEFSVEQVYLASKEADAE</sequence>
<evidence type="ECO:0000313" key="1">
    <source>
        <dbReference type="EMBL" id="DAF58575.1"/>
    </source>
</evidence>
<name>A0A8S5T6G8_9CAUD</name>
<accession>A0A8S5T6G8</accession>
<proteinExistence type="predicted"/>
<dbReference type="EMBL" id="BK032756">
    <property type="protein sequence ID" value="DAF58575.1"/>
    <property type="molecule type" value="Genomic_DNA"/>
</dbReference>
<protein>
    <submittedName>
        <fullName evidence="1">Uncharacterized protein</fullName>
    </submittedName>
</protein>